<sequence length="97" mass="10826">MRDALGRNLRPLVPWLCQTTLIQLVSGELYDLTSCESAGLEFMHPYKLFITFASGELNLVKLGFLCVILSLTISVGVHRVNSTGRSAKKCLRWKLVS</sequence>
<evidence type="ECO:0000313" key="1">
    <source>
        <dbReference type="EMBL" id="PTQ36362.1"/>
    </source>
</evidence>
<keyword evidence="2" id="KW-1185">Reference proteome</keyword>
<accession>A0A2R6WR79</accession>
<evidence type="ECO:0000313" key="2">
    <source>
        <dbReference type="Proteomes" id="UP000244005"/>
    </source>
</evidence>
<dbReference type="Gramene" id="Mp8g01520.1">
    <property type="protein sequence ID" value="Mp8g01520.1.cds1"/>
    <property type="gene ID" value="Mp8g01520"/>
</dbReference>
<dbReference type="AlphaFoldDB" id="A0A2R6WR79"/>
<organism evidence="1 2">
    <name type="scientific">Marchantia polymorpha</name>
    <name type="common">Common liverwort</name>
    <name type="synonym">Marchantia aquatica</name>
    <dbReference type="NCBI Taxonomy" id="3197"/>
    <lineage>
        <taxon>Eukaryota</taxon>
        <taxon>Viridiplantae</taxon>
        <taxon>Streptophyta</taxon>
        <taxon>Embryophyta</taxon>
        <taxon>Marchantiophyta</taxon>
        <taxon>Marchantiopsida</taxon>
        <taxon>Marchantiidae</taxon>
        <taxon>Marchantiales</taxon>
        <taxon>Marchantiaceae</taxon>
        <taxon>Marchantia</taxon>
    </lineage>
</organism>
<dbReference type="EMBL" id="KZ772736">
    <property type="protein sequence ID" value="PTQ36362.1"/>
    <property type="molecule type" value="Genomic_DNA"/>
</dbReference>
<proteinExistence type="predicted"/>
<gene>
    <name evidence="1" type="ORF">MARPO_0064s0047</name>
</gene>
<reference evidence="2" key="1">
    <citation type="journal article" date="2017" name="Cell">
        <title>Insights into land plant evolution garnered from the Marchantia polymorpha genome.</title>
        <authorList>
            <person name="Bowman J.L."/>
            <person name="Kohchi T."/>
            <person name="Yamato K.T."/>
            <person name="Jenkins J."/>
            <person name="Shu S."/>
            <person name="Ishizaki K."/>
            <person name="Yamaoka S."/>
            <person name="Nishihama R."/>
            <person name="Nakamura Y."/>
            <person name="Berger F."/>
            <person name="Adam C."/>
            <person name="Aki S.S."/>
            <person name="Althoff F."/>
            <person name="Araki T."/>
            <person name="Arteaga-Vazquez M.A."/>
            <person name="Balasubrmanian S."/>
            <person name="Barry K."/>
            <person name="Bauer D."/>
            <person name="Boehm C.R."/>
            <person name="Briginshaw L."/>
            <person name="Caballero-Perez J."/>
            <person name="Catarino B."/>
            <person name="Chen F."/>
            <person name="Chiyoda S."/>
            <person name="Chovatia M."/>
            <person name="Davies K.M."/>
            <person name="Delmans M."/>
            <person name="Demura T."/>
            <person name="Dierschke T."/>
            <person name="Dolan L."/>
            <person name="Dorantes-Acosta A.E."/>
            <person name="Eklund D.M."/>
            <person name="Florent S.N."/>
            <person name="Flores-Sandoval E."/>
            <person name="Fujiyama A."/>
            <person name="Fukuzawa H."/>
            <person name="Galik B."/>
            <person name="Grimanelli D."/>
            <person name="Grimwood J."/>
            <person name="Grossniklaus U."/>
            <person name="Hamada T."/>
            <person name="Haseloff J."/>
            <person name="Hetherington A.J."/>
            <person name="Higo A."/>
            <person name="Hirakawa Y."/>
            <person name="Hundley H.N."/>
            <person name="Ikeda Y."/>
            <person name="Inoue K."/>
            <person name="Inoue S.I."/>
            <person name="Ishida S."/>
            <person name="Jia Q."/>
            <person name="Kakita M."/>
            <person name="Kanazawa T."/>
            <person name="Kawai Y."/>
            <person name="Kawashima T."/>
            <person name="Kennedy M."/>
            <person name="Kinose K."/>
            <person name="Kinoshita T."/>
            <person name="Kohara Y."/>
            <person name="Koide E."/>
            <person name="Komatsu K."/>
            <person name="Kopischke S."/>
            <person name="Kubo M."/>
            <person name="Kyozuka J."/>
            <person name="Lagercrantz U."/>
            <person name="Lin S.S."/>
            <person name="Lindquist E."/>
            <person name="Lipzen A.M."/>
            <person name="Lu C.W."/>
            <person name="De Luna E."/>
            <person name="Martienssen R.A."/>
            <person name="Minamino N."/>
            <person name="Mizutani M."/>
            <person name="Mizutani M."/>
            <person name="Mochizuki N."/>
            <person name="Monte I."/>
            <person name="Mosher R."/>
            <person name="Nagasaki H."/>
            <person name="Nakagami H."/>
            <person name="Naramoto S."/>
            <person name="Nishitani K."/>
            <person name="Ohtani M."/>
            <person name="Okamoto T."/>
            <person name="Okumura M."/>
            <person name="Phillips J."/>
            <person name="Pollak B."/>
            <person name="Reinders A."/>
            <person name="Rovekamp M."/>
            <person name="Sano R."/>
            <person name="Sawa S."/>
            <person name="Schmid M.W."/>
            <person name="Shirakawa M."/>
            <person name="Solano R."/>
            <person name="Spunde A."/>
            <person name="Suetsugu N."/>
            <person name="Sugano S."/>
            <person name="Sugiyama A."/>
            <person name="Sun R."/>
            <person name="Suzuki Y."/>
            <person name="Takenaka M."/>
            <person name="Takezawa D."/>
            <person name="Tomogane H."/>
            <person name="Tsuzuki M."/>
            <person name="Ueda T."/>
            <person name="Umeda M."/>
            <person name="Ward J.M."/>
            <person name="Watanabe Y."/>
            <person name="Yazaki K."/>
            <person name="Yokoyama R."/>
            <person name="Yoshitake Y."/>
            <person name="Yotsui I."/>
            <person name="Zachgo S."/>
            <person name="Schmutz J."/>
        </authorList>
    </citation>
    <scope>NUCLEOTIDE SEQUENCE [LARGE SCALE GENOMIC DNA]</scope>
    <source>
        <strain evidence="2">Tak-1</strain>
    </source>
</reference>
<protein>
    <submittedName>
        <fullName evidence="1">Uncharacterized protein</fullName>
    </submittedName>
</protein>
<dbReference type="Proteomes" id="UP000244005">
    <property type="component" value="Unassembled WGS sequence"/>
</dbReference>
<name>A0A2R6WR79_MARPO</name>